<name>A0A0R2KX86_9LACO</name>
<accession>A0A0R2KX86</accession>
<dbReference type="Proteomes" id="UP000051139">
    <property type="component" value="Unassembled WGS sequence"/>
</dbReference>
<dbReference type="Pfam" id="PF16929">
    <property type="entry name" value="Asp2"/>
    <property type="match status" value="1"/>
</dbReference>
<dbReference type="STRING" id="348151.IV55_GL000627"/>
<dbReference type="RefSeq" id="WP_057811492.1">
    <property type="nucleotide sequence ID" value="NZ_BJUD01000031.1"/>
</dbReference>
<dbReference type="InterPro" id="IPR029058">
    <property type="entry name" value="AB_hydrolase_fold"/>
</dbReference>
<evidence type="ECO:0000313" key="3">
    <source>
        <dbReference type="Proteomes" id="UP000051139"/>
    </source>
</evidence>
<organism evidence="2 3">
    <name type="scientific">Furfurilactobacillus siliginis</name>
    <dbReference type="NCBI Taxonomy" id="348151"/>
    <lineage>
        <taxon>Bacteria</taxon>
        <taxon>Bacillati</taxon>
        <taxon>Bacillota</taxon>
        <taxon>Bacilli</taxon>
        <taxon>Lactobacillales</taxon>
        <taxon>Lactobacillaceae</taxon>
        <taxon>Furfurilactobacillus</taxon>
    </lineage>
</organism>
<reference evidence="2 3" key="1">
    <citation type="journal article" date="2015" name="Genome Announc.">
        <title>Expanding the biotechnology potential of lactobacilli through comparative genomics of 213 strains and associated genera.</title>
        <authorList>
            <person name="Sun Z."/>
            <person name="Harris H.M."/>
            <person name="McCann A."/>
            <person name="Guo C."/>
            <person name="Argimon S."/>
            <person name="Zhang W."/>
            <person name="Yang X."/>
            <person name="Jeffery I.B."/>
            <person name="Cooney J.C."/>
            <person name="Kagawa T.F."/>
            <person name="Liu W."/>
            <person name="Song Y."/>
            <person name="Salvetti E."/>
            <person name="Wrobel A."/>
            <person name="Rasinkangas P."/>
            <person name="Parkhill J."/>
            <person name="Rea M.C."/>
            <person name="O'Sullivan O."/>
            <person name="Ritari J."/>
            <person name="Douillard F.P."/>
            <person name="Paul Ross R."/>
            <person name="Yang R."/>
            <person name="Briner A.E."/>
            <person name="Felis G.E."/>
            <person name="de Vos W.M."/>
            <person name="Barrangou R."/>
            <person name="Klaenhammer T.R."/>
            <person name="Caufield P.W."/>
            <person name="Cui Y."/>
            <person name="Zhang H."/>
            <person name="O'Toole P.W."/>
        </authorList>
    </citation>
    <scope>NUCLEOTIDE SEQUENCE [LARGE SCALE GENOMIC DNA]</scope>
    <source>
        <strain evidence="2 3">DSM 22696</strain>
    </source>
</reference>
<comment type="caution">
    <text evidence="2">The sequence shown here is derived from an EMBL/GenBank/DDBJ whole genome shotgun (WGS) entry which is preliminary data.</text>
</comment>
<keyword evidence="3" id="KW-1185">Reference proteome</keyword>
<sequence>MARKRKLIHFGQEIKDVVITEDPAFDYVHLSGQLADQLIDGWPLLLDGQLNSQFRNDLFLITAPVTSEEYAELLPFLPANQTMRTADILPLPETTSLETLKNIQLVTLTDITVFRKLIVENFLPFQVGYKFGVDTLSFASAFKGDIEQNGHNFVRITDNVETFDAYTYIASWTGSFSLPRHSIWELTGEFKALNQSTNVMVRIQLYGVNDPEPYFQQDVENMNLLEPQFLSLDDNWAYVTFSLFVKGHAIDFKMGALHLRQSHEGRGVLMVGGHRLVDRENMGEELTYYFDPADLKPPLSVYFSGFRPAEGYEANFMMRRLGTPFLIFGDPRLEGGAFYTGNEYLQKQVVKVINETLKQLGFTKDQLILSGLSMGTYGALKYASHIVPHAVVLGKPLTNLGDIASSGRIERPEEFATAEDIMTKVSDGLTEPAIEQANASFWDDFKGANFSHTTFVLSYMENDDYDGRAFEDLRSYLTETYPGIRILHHGLVGRHNDDTPGVVDWFLRQFRNILSSDFNR</sequence>
<dbReference type="OrthoDB" id="9768578at2"/>
<dbReference type="EMBL" id="JQCB01000017">
    <property type="protein sequence ID" value="KRN94114.1"/>
    <property type="molecule type" value="Genomic_DNA"/>
</dbReference>
<reference evidence="1 4" key="2">
    <citation type="submission" date="2019-07" db="EMBL/GenBank/DDBJ databases">
        <title>Whole genome shotgun sequence of Lactobacillus siliginis NBRC 101315.</title>
        <authorList>
            <person name="Hosoyama A."/>
            <person name="Uohara A."/>
            <person name="Ohji S."/>
            <person name="Ichikawa N."/>
        </authorList>
    </citation>
    <scope>NUCLEOTIDE SEQUENCE [LARGE SCALE GENOMIC DNA]</scope>
    <source>
        <strain evidence="1 4">NBRC 101315</strain>
    </source>
</reference>
<dbReference type="Proteomes" id="UP000321429">
    <property type="component" value="Unassembled WGS sequence"/>
</dbReference>
<dbReference type="AlphaFoldDB" id="A0A0R2KX86"/>
<dbReference type="InterPro" id="IPR022267">
    <property type="entry name" value="Asp2"/>
</dbReference>
<evidence type="ECO:0000313" key="2">
    <source>
        <dbReference type="EMBL" id="KRN94114.1"/>
    </source>
</evidence>
<dbReference type="PATRIC" id="fig|348151.3.peg.644"/>
<dbReference type="SUPFAM" id="SSF53474">
    <property type="entry name" value="alpha/beta-Hydrolases"/>
    <property type="match status" value="1"/>
</dbReference>
<gene>
    <name evidence="2" type="ORF">IV55_GL000627</name>
    <name evidence="1" type="ORF">LSI01_13930</name>
</gene>
<dbReference type="ESTHER" id="9laco-a0a0r2kx86">
    <property type="family name" value="Asp2"/>
</dbReference>
<dbReference type="EMBL" id="BJUD01000031">
    <property type="protein sequence ID" value="GEK29082.1"/>
    <property type="molecule type" value="Genomic_DNA"/>
</dbReference>
<dbReference type="GO" id="GO:0015031">
    <property type="term" value="P:protein transport"/>
    <property type="evidence" value="ECO:0007669"/>
    <property type="project" value="InterPro"/>
</dbReference>
<evidence type="ECO:0000313" key="4">
    <source>
        <dbReference type="Proteomes" id="UP000321429"/>
    </source>
</evidence>
<dbReference type="NCBIfam" id="TIGR03712">
    <property type="entry name" value="acc_sec_asp2"/>
    <property type="match status" value="1"/>
</dbReference>
<protein>
    <submittedName>
        <fullName evidence="1">Accessory Sec system protein Asp2</fullName>
    </submittedName>
</protein>
<evidence type="ECO:0000313" key="1">
    <source>
        <dbReference type="EMBL" id="GEK29082.1"/>
    </source>
</evidence>
<proteinExistence type="predicted"/>